<sequence>MRWLWVDRFTEFVGSSHAVGHKGVALSDPFMHDHWDAYPTMPHTLMAEGMAQTGGLLVSELYEFKELVVLAKFSKLAFHGITRGGDSVTYRAEIENVRDIGSSVVVSGHCGDELRCEGEIFFARLQAGDVGDQEIPKRLFDPADLLQWLLRVGIFEIGVKKDGTRMHPADYGLPMKSAG</sequence>
<name>A0A9X2FBD2_9BACT</name>
<dbReference type="Proteomes" id="UP001155241">
    <property type="component" value="Unassembled WGS sequence"/>
</dbReference>
<evidence type="ECO:0000256" key="1">
    <source>
        <dbReference type="ARBA" id="ARBA00023239"/>
    </source>
</evidence>
<comment type="caution">
    <text evidence="2">The sequence shown here is derived from an EMBL/GenBank/DDBJ whole genome shotgun (WGS) entry which is preliminary data.</text>
</comment>
<dbReference type="GO" id="GO:0016829">
    <property type="term" value="F:lyase activity"/>
    <property type="evidence" value="ECO:0007669"/>
    <property type="project" value="UniProtKB-KW"/>
</dbReference>
<keyword evidence="1" id="KW-0456">Lyase</keyword>
<dbReference type="InterPro" id="IPR013114">
    <property type="entry name" value="FabA_FabZ"/>
</dbReference>
<dbReference type="RefSeq" id="WP_252853234.1">
    <property type="nucleotide sequence ID" value="NZ_JAMXLR010000051.1"/>
</dbReference>
<dbReference type="Gene3D" id="3.10.129.10">
    <property type="entry name" value="Hotdog Thioesterase"/>
    <property type="match status" value="1"/>
</dbReference>
<gene>
    <name evidence="2" type="ORF">NG895_14525</name>
</gene>
<dbReference type="SUPFAM" id="SSF54637">
    <property type="entry name" value="Thioesterase/thiol ester dehydrase-isomerase"/>
    <property type="match status" value="1"/>
</dbReference>
<dbReference type="PANTHER" id="PTHR30272:SF1">
    <property type="entry name" value="3-HYDROXYACYL-[ACYL-CARRIER-PROTEIN] DEHYDRATASE"/>
    <property type="match status" value="1"/>
</dbReference>
<organism evidence="2 3">
    <name type="scientific">Aeoliella straminimaris</name>
    <dbReference type="NCBI Taxonomy" id="2954799"/>
    <lineage>
        <taxon>Bacteria</taxon>
        <taxon>Pseudomonadati</taxon>
        <taxon>Planctomycetota</taxon>
        <taxon>Planctomycetia</taxon>
        <taxon>Pirellulales</taxon>
        <taxon>Lacipirellulaceae</taxon>
        <taxon>Aeoliella</taxon>
    </lineage>
</organism>
<proteinExistence type="predicted"/>
<evidence type="ECO:0000313" key="3">
    <source>
        <dbReference type="Proteomes" id="UP001155241"/>
    </source>
</evidence>
<dbReference type="AlphaFoldDB" id="A0A9X2FBD2"/>
<dbReference type="PANTHER" id="PTHR30272">
    <property type="entry name" value="3-HYDROXYACYL-[ACYL-CARRIER-PROTEIN] DEHYDRATASE"/>
    <property type="match status" value="1"/>
</dbReference>
<reference evidence="2" key="1">
    <citation type="submission" date="2022-06" db="EMBL/GenBank/DDBJ databases">
        <title>Aeoliella straminimaris, a novel planctomycete from sediments.</title>
        <authorList>
            <person name="Vitorino I.R."/>
            <person name="Lage O.M."/>
        </authorList>
    </citation>
    <scope>NUCLEOTIDE SEQUENCE</scope>
    <source>
        <strain evidence="2">ICT_H6.2</strain>
    </source>
</reference>
<evidence type="ECO:0000313" key="2">
    <source>
        <dbReference type="EMBL" id="MCO6045123.1"/>
    </source>
</evidence>
<dbReference type="EMBL" id="JAMXLR010000051">
    <property type="protein sequence ID" value="MCO6045123.1"/>
    <property type="molecule type" value="Genomic_DNA"/>
</dbReference>
<keyword evidence="3" id="KW-1185">Reference proteome</keyword>
<protein>
    <submittedName>
        <fullName evidence="2">Beta-hydroxyacyl-ACP dehydratase</fullName>
    </submittedName>
</protein>
<accession>A0A9X2FBD2</accession>
<dbReference type="Pfam" id="PF07977">
    <property type="entry name" value="FabA"/>
    <property type="match status" value="1"/>
</dbReference>
<dbReference type="InterPro" id="IPR029069">
    <property type="entry name" value="HotDog_dom_sf"/>
</dbReference>